<feature type="binding site" evidence="10 14">
    <location>
        <begin position="140"/>
        <end position="143"/>
    </location>
    <ligand>
        <name>substrate</name>
    </ligand>
</feature>
<keyword evidence="9 10" id="KW-0413">Isomerase</keyword>
<feature type="binding site" evidence="10 13">
    <location>
        <position position="33"/>
    </location>
    <ligand>
        <name>a divalent metal cation</name>
        <dbReference type="ChEBI" id="CHEBI:60240"/>
    </ligand>
</feature>
<evidence type="ECO:0000313" key="15">
    <source>
        <dbReference type="EMBL" id="GAX86939.1"/>
    </source>
</evidence>
<keyword evidence="16" id="KW-1185">Reference proteome</keyword>
<dbReference type="EC" id="5.1.3.1" evidence="7 10"/>
<dbReference type="Proteomes" id="UP000217944">
    <property type="component" value="Unassembled WGS sequence"/>
</dbReference>
<feature type="active site" description="Proton donor" evidence="10 12">
    <location>
        <position position="173"/>
    </location>
</feature>
<dbReference type="FunFam" id="3.20.20.70:FF:000004">
    <property type="entry name" value="Ribulose-phosphate 3-epimerase"/>
    <property type="match status" value="1"/>
</dbReference>
<dbReference type="InterPro" id="IPR000056">
    <property type="entry name" value="Ribul_P_3_epim-like"/>
</dbReference>
<comment type="cofactor">
    <cofactor evidence="3">
        <name>Co(2+)</name>
        <dbReference type="ChEBI" id="CHEBI:48828"/>
    </cofactor>
</comment>
<comment type="pathway">
    <text evidence="10">Carbohydrate degradation.</text>
</comment>
<dbReference type="InterPro" id="IPR011060">
    <property type="entry name" value="RibuloseP-bd_barrel"/>
</dbReference>
<comment type="cofactor">
    <cofactor evidence="4">
        <name>Zn(2+)</name>
        <dbReference type="ChEBI" id="CHEBI:29105"/>
    </cofactor>
</comment>
<comment type="function">
    <text evidence="10">Catalyzes the reversible epimerization of D-ribulose 5-phosphate to D-xylulose 5-phosphate.</text>
</comment>
<evidence type="ECO:0000256" key="1">
    <source>
        <dbReference type="ARBA" id="ARBA00001782"/>
    </source>
</evidence>
<keyword evidence="8 10" id="KW-0479">Metal-binding</keyword>
<dbReference type="Pfam" id="PF00834">
    <property type="entry name" value="Ribul_P_3_epim"/>
    <property type="match status" value="1"/>
</dbReference>
<comment type="similarity">
    <text evidence="6 10 11">Belongs to the ribulose-phosphate 3-epimerase family.</text>
</comment>
<dbReference type="GO" id="GO:0006098">
    <property type="term" value="P:pentose-phosphate shunt"/>
    <property type="evidence" value="ECO:0007669"/>
    <property type="project" value="UniProtKB-UniRule"/>
</dbReference>
<reference evidence="15 16" key="1">
    <citation type="journal article" date="2017" name="Syst. Appl. Microbiol.">
        <title>Lebetimonas natsushimae sp. nov., a novel strictly anaerobic, moderately thermophilic chemoautotroph isolated from a deep-sea hydrothermal vent polychaete nest in the Mid-Okinawa Trough.</title>
        <authorList>
            <person name="Nagata R."/>
            <person name="Takaki Y."/>
            <person name="Tame A."/>
            <person name="Nunoura T."/>
            <person name="Muto H."/>
            <person name="Mino S."/>
            <person name="Sawayama S."/>
            <person name="Takai K."/>
            <person name="Nakagawa S."/>
        </authorList>
    </citation>
    <scope>NUCLEOTIDE SEQUENCE [LARGE SCALE GENOMIC DNA]</scope>
    <source>
        <strain evidence="15 16">HS1857</strain>
    </source>
</reference>
<dbReference type="NCBIfam" id="NF004076">
    <property type="entry name" value="PRK05581.1-4"/>
    <property type="match status" value="1"/>
</dbReference>
<evidence type="ECO:0000256" key="3">
    <source>
        <dbReference type="ARBA" id="ARBA00001941"/>
    </source>
</evidence>
<evidence type="ECO:0000256" key="2">
    <source>
        <dbReference type="ARBA" id="ARBA00001936"/>
    </source>
</evidence>
<dbReference type="InterPro" id="IPR026019">
    <property type="entry name" value="Ribul_P_3_epim"/>
</dbReference>
<dbReference type="GO" id="GO:0004750">
    <property type="term" value="F:D-ribulose-phosphate 3-epimerase activity"/>
    <property type="evidence" value="ECO:0007669"/>
    <property type="project" value="UniProtKB-UniRule"/>
</dbReference>
<evidence type="ECO:0000256" key="8">
    <source>
        <dbReference type="ARBA" id="ARBA00022723"/>
    </source>
</evidence>
<dbReference type="HAMAP" id="MF_02227">
    <property type="entry name" value="RPE"/>
    <property type="match status" value="1"/>
</dbReference>
<evidence type="ECO:0000256" key="11">
    <source>
        <dbReference type="PIRNR" id="PIRNR001461"/>
    </source>
</evidence>
<evidence type="ECO:0000256" key="14">
    <source>
        <dbReference type="PIRSR" id="PIRSR001461-3"/>
    </source>
</evidence>
<comment type="catalytic activity">
    <reaction evidence="1 10 11">
        <text>D-ribulose 5-phosphate = D-xylulose 5-phosphate</text>
        <dbReference type="Rhea" id="RHEA:13677"/>
        <dbReference type="ChEBI" id="CHEBI:57737"/>
        <dbReference type="ChEBI" id="CHEBI:58121"/>
        <dbReference type="EC" id="5.1.3.1"/>
    </reaction>
</comment>
<evidence type="ECO:0000256" key="7">
    <source>
        <dbReference type="ARBA" id="ARBA00013188"/>
    </source>
</evidence>
<protein>
    <recommendedName>
        <fullName evidence="7 10">Ribulose-phosphate 3-epimerase</fullName>
        <ecNumber evidence="7 10">5.1.3.1</ecNumber>
    </recommendedName>
</protein>
<dbReference type="OrthoDB" id="1645589at2"/>
<feature type="binding site" evidence="10 14">
    <location>
        <position position="6"/>
    </location>
    <ligand>
        <name>substrate</name>
    </ligand>
</feature>
<sequence length="213" mass="23495">MKVAPSILSADFGKLSDEVKAVCIAGADYIHCDIMDGHFVPNMTMGPMVIEAVKKASGVPLDIHFMVENIPFFIDMYKHLKPEFISFHIEAEKHINRVIQKIRNEGIRPSVVLNPATPPSLLEYIIEDVDMVLVMSVNPGFGGQKFIPSALRKISEIREMAEKRNPSLLIEVDGGVNDKNAQALLEAGADILVAGSYVFKSGDYKKAIESLRV</sequence>
<proteinExistence type="inferred from homology"/>
<keyword evidence="13" id="KW-0464">Manganese</keyword>
<keyword evidence="10 11" id="KW-0119">Carbohydrate metabolism</keyword>
<feature type="binding site" evidence="14">
    <location>
        <position position="175"/>
    </location>
    <ligand>
        <name>substrate</name>
    </ligand>
</feature>
<name>A0A292YBN0_9BACT</name>
<keyword evidence="13" id="KW-0862">Zinc</keyword>
<dbReference type="SUPFAM" id="SSF51366">
    <property type="entry name" value="Ribulose-phoshate binding barrel"/>
    <property type="match status" value="1"/>
</dbReference>
<comment type="cofactor">
    <cofactor evidence="10 13">
        <name>a divalent metal cation</name>
        <dbReference type="ChEBI" id="CHEBI:60240"/>
    </cofactor>
    <text evidence="10 13">Binds 1 divalent metal cation per subunit.</text>
</comment>
<dbReference type="Gene3D" id="3.20.20.70">
    <property type="entry name" value="Aldolase class I"/>
    <property type="match status" value="1"/>
</dbReference>
<comment type="caution">
    <text evidence="15">The sequence shown here is derived from an EMBL/GenBank/DDBJ whole genome shotgun (WGS) entry which is preliminary data.</text>
</comment>
<accession>A0A292YBN0</accession>
<dbReference type="AlphaFoldDB" id="A0A292YBN0"/>
<comment type="cofactor">
    <cofactor evidence="5">
        <name>Fe(2+)</name>
        <dbReference type="ChEBI" id="CHEBI:29033"/>
    </cofactor>
</comment>
<evidence type="ECO:0000256" key="6">
    <source>
        <dbReference type="ARBA" id="ARBA00009541"/>
    </source>
</evidence>
<feature type="binding site" evidence="10 14">
    <location>
        <begin position="195"/>
        <end position="196"/>
    </location>
    <ligand>
        <name>substrate</name>
    </ligand>
</feature>
<feature type="binding site" evidence="10 14">
    <location>
        <position position="64"/>
    </location>
    <ligand>
        <name>substrate</name>
    </ligand>
</feature>
<evidence type="ECO:0000256" key="13">
    <source>
        <dbReference type="PIRSR" id="PIRSR001461-2"/>
    </source>
</evidence>
<evidence type="ECO:0000256" key="12">
    <source>
        <dbReference type="PIRSR" id="PIRSR001461-1"/>
    </source>
</evidence>
<dbReference type="GO" id="GO:0019323">
    <property type="term" value="P:pentose catabolic process"/>
    <property type="evidence" value="ECO:0007669"/>
    <property type="project" value="UniProtKB-UniRule"/>
</dbReference>
<dbReference type="RefSeq" id="WP_096258101.1">
    <property type="nucleotide sequence ID" value="NZ_BDME01000001.1"/>
</dbReference>
<dbReference type="InterPro" id="IPR013785">
    <property type="entry name" value="Aldolase_TIM"/>
</dbReference>
<dbReference type="EMBL" id="BDME01000001">
    <property type="protein sequence ID" value="GAX86939.1"/>
    <property type="molecule type" value="Genomic_DNA"/>
</dbReference>
<feature type="active site" description="Proton acceptor" evidence="10 12">
    <location>
        <position position="33"/>
    </location>
</feature>
<feature type="binding site" evidence="10">
    <location>
        <begin position="173"/>
        <end position="175"/>
    </location>
    <ligand>
        <name>substrate</name>
    </ligand>
</feature>
<evidence type="ECO:0000256" key="9">
    <source>
        <dbReference type="ARBA" id="ARBA00023235"/>
    </source>
</evidence>
<keyword evidence="13" id="KW-0170">Cobalt</keyword>
<feature type="binding site" evidence="10 13">
    <location>
        <position position="31"/>
    </location>
    <ligand>
        <name>a divalent metal cation</name>
        <dbReference type="ChEBI" id="CHEBI:60240"/>
    </ligand>
</feature>
<dbReference type="PANTHER" id="PTHR11749">
    <property type="entry name" value="RIBULOSE-5-PHOSPHATE-3-EPIMERASE"/>
    <property type="match status" value="1"/>
</dbReference>
<dbReference type="GO" id="GO:0005737">
    <property type="term" value="C:cytoplasm"/>
    <property type="evidence" value="ECO:0007669"/>
    <property type="project" value="UniProtKB-ARBA"/>
</dbReference>
<feature type="binding site" evidence="10 13">
    <location>
        <position position="173"/>
    </location>
    <ligand>
        <name>a divalent metal cation</name>
        <dbReference type="ChEBI" id="CHEBI:60240"/>
    </ligand>
</feature>
<feature type="binding site" evidence="10 13">
    <location>
        <position position="64"/>
    </location>
    <ligand>
        <name>a divalent metal cation</name>
        <dbReference type="ChEBI" id="CHEBI:60240"/>
    </ligand>
</feature>
<evidence type="ECO:0000256" key="4">
    <source>
        <dbReference type="ARBA" id="ARBA00001947"/>
    </source>
</evidence>
<dbReference type="CDD" id="cd00429">
    <property type="entry name" value="RPE"/>
    <property type="match status" value="1"/>
</dbReference>
<evidence type="ECO:0000313" key="16">
    <source>
        <dbReference type="Proteomes" id="UP000217944"/>
    </source>
</evidence>
<evidence type="ECO:0000256" key="10">
    <source>
        <dbReference type="HAMAP-Rule" id="MF_02227"/>
    </source>
</evidence>
<comment type="cofactor">
    <cofactor evidence="2">
        <name>Mn(2+)</name>
        <dbReference type="ChEBI" id="CHEBI:29035"/>
    </cofactor>
</comment>
<dbReference type="NCBIfam" id="TIGR01163">
    <property type="entry name" value="rpe"/>
    <property type="match status" value="1"/>
</dbReference>
<gene>
    <name evidence="10" type="primary">rpe</name>
    <name evidence="15" type="ORF">LNAT_P0234</name>
</gene>
<dbReference type="PIRSF" id="PIRSF001461">
    <property type="entry name" value="RPE"/>
    <property type="match status" value="1"/>
</dbReference>
<organism evidence="15 16">
    <name type="scientific">Lebetimonas natsushimae</name>
    <dbReference type="NCBI Taxonomy" id="1936991"/>
    <lineage>
        <taxon>Bacteria</taxon>
        <taxon>Pseudomonadati</taxon>
        <taxon>Campylobacterota</taxon>
        <taxon>Epsilonproteobacteria</taxon>
        <taxon>Nautiliales</taxon>
        <taxon>Nautiliaceae</taxon>
        <taxon>Lebetimonas</taxon>
    </lineage>
</organism>
<dbReference type="PROSITE" id="PS01086">
    <property type="entry name" value="RIBUL_P_3_EPIMER_2"/>
    <property type="match status" value="1"/>
</dbReference>
<evidence type="ECO:0000256" key="5">
    <source>
        <dbReference type="ARBA" id="ARBA00001954"/>
    </source>
</evidence>
<dbReference type="GO" id="GO:0046872">
    <property type="term" value="F:metal ion binding"/>
    <property type="evidence" value="ECO:0007669"/>
    <property type="project" value="UniProtKB-UniRule"/>
</dbReference>